<dbReference type="EMBL" id="DF842913">
    <property type="protein sequence ID" value="GAT46849.1"/>
    <property type="molecule type" value="Genomic_DNA"/>
</dbReference>
<evidence type="ECO:0000256" key="13">
    <source>
        <dbReference type="PROSITE-ProRule" id="PRU10052"/>
    </source>
</evidence>
<comment type="similarity">
    <text evidence="2 14">Belongs to the glycosyl hydrolase 28 family.</text>
</comment>
<dbReference type="InterPro" id="IPR000743">
    <property type="entry name" value="Glyco_hydro_28"/>
</dbReference>
<evidence type="ECO:0000256" key="9">
    <source>
        <dbReference type="ARBA" id="ARBA00023295"/>
    </source>
</evidence>
<evidence type="ECO:0000256" key="15">
    <source>
        <dbReference type="SAM" id="SignalP"/>
    </source>
</evidence>
<evidence type="ECO:0000256" key="1">
    <source>
        <dbReference type="ARBA" id="ARBA00004613"/>
    </source>
</evidence>
<keyword evidence="3" id="KW-0964">Secreted</keyword>
<evidence type="ECO:0000256" key="7">
    <source>
        <dbReference type="ARBA" id="ARBA00023180"/>
    </source>
</evidence>
<name>A0ABQ0L6R7_MYCCL</name>
<evidence type="ECO:0000256" key="4">
    <source>
        <dbReference type="ARBA" id="ARBA00022729"/>
    </source>
</evidence>
<feature type="signal peptide" evidence="15">
    <location>
        <begin position="1"/>
        <end position="20"/>
    </location>
</feature>
<sequence length="420" mass="43238">MRPTFLSALLVVFSFGLAQAIRPTEVDVAKRAACTPASANNIATDDVPSIAAAIKSCGNGGTIVIPAGRTYSIRSTLSFAGCINCNFYVEGTLLLSNDTTFWNGKGSVYEVTSITGLRMQSVTGTGVIDGNGLPFWTLFASNSSFARPTILTITSSSDVTISNLKFLNAPNVFHSVGGDSTNILYESLLLNATSTATVVAKNTVGPVILCLSDCRTTEQDGFDVGPSTFVTIRSVDVINDDDCVALKNGADFTLVQNITCTGSHGLSVGSLGSGAGQKTSVTNAFLGPATMINSAKAVGIKLYAGGSTNGIATVSNVTWSDITVQNCDYAVQIQSCYDAADTSDCTPNTDSLTGVIFQNIVGTTSTKYSPVVANINCSPDAVCDVTLPGFNVKPPSGSAEVLCSNIDDSLGVTCSGAASG</sequence>
<dbReference type="PANTHER" id="PTHR31736:SF9">
    <property type="entry name" value="ENDO-XYLOGALACTURONAN HYDROLASE A-RELATED"/>
    <property type="match status" value="1"/>
</dbReference>
<evidence type="ECO:0000256" key="8">
    <source>
        <dbReference type="ARBA" id="ARBA00023277"/>
    </source>
</evidence>
<comment type="subcellular location">
    <subcellularLocation>
        <location evidence="1">Secreted</location>
    </subcellularLocation>
</comment>
<dbReference type="PROSITE" id="PS00502">
    <property type="entry name" value="POLYGALACTURONASE"/>
    <property type="match status" value="1"/>
</dbReference>
<dbReference type="InterPro" id="IPR011050">
    <property type="entry name" value="Pectin_lyase_fold/virulence"/>
</dbReference>
<protein>
    <submittedName>
        <fullName evidence="16">Extracellular exo-polygalacturonase</fullName>
    </submittedName>
</protein>
<comment type="function">
    <text evidence="12">Pectinolytic enzyme involved in the degradation of xylogalacturonan (xga), a galacturonan backbone heavily substituted with xylose, and which is one important component of the hairy regions of pectin. Activity requires a galacturonic acid backbone substituted with xylose.</text>
</comment>
<evidence type="ECO:0000256" key="5">
    <source>
        <dbReference type="ARBA" id="ARBA00022737"/>
    </source>
</evidence>
<keyword evidence="6 14" id="KW-0378">Hydrolase</keyword>
<dbReference type="Proteomes" id="UP000815677">
    <property type="component" value="Unassembled WGS sequence"/>
</dbReference>
<keyword evidence="7" id="KW-0325">Glycoprotein</keyword>
<dbReference type="SUPFAM" id="SSF51126">
    <property type="entry name" value="Pectin lyase-like"/>
    <property type="match status" value="1"/>
</dbReference>
<evidence type="ECO:0000256" key="3">
    <source>
        <dbReference type="ARBA" id="ARBA00022525"/>
    </source>
</evidence>
<feature type="active site" evidence="13">
    <location>
        <position position="264"/>
    </location>
</feature>
<keyword evidence="10" id="KW-0961">Cell wall biogenesis/degradation</keyword>
<evidence type="ECO:0000313" key="17">
    <source>
        <dbReference type="Proteomes" id="UP000815677"/>
    </source>
</evidence>
<keyword evidence="8" id="KW-0119">Carbohydrate metabolism</keyword>
<dbReference type="Pfam" id="PF00295">
    <property type="entry name" value="Glyco_hydro_28"/>
    <property type="match status" value="1"/>
</dbReference>
<evidence type="ECO:0000256" key="6">
    <source>
        <dbReference type="ARBA" id="ARBA00022801"/>
    </source>
</evidence>
<evidence type="ECO:0000256" key="10">
    <source>
        <dbReference type="ARBA" id="ARBA00023316"/>
    </source>
</evidence>
<accession>A0ABQ0L6R7</accession>
<keyword evidence="4 15" id="KW-0732">Signal</keyword>
<gene>
    <name evidence="16" type="ORF">MCHLO_04348</name>
</gene>
<feature type="chain" id="PRO_5047166189" evidence="15">
    <location>
        <begin position="21"/>
        <end position="420"/>
    </location>
</feature>
<dbReference type="Gene3D" id="2.160.20.10">
    <property type="entry name" value="Single-stranded right-handed beta-helix, Pectin lyase-like"/>
    <property type="match status" value="1"/>
</dbReference>
<evidence type="ECO:0000256" key="12">
    <source>
        <dbReference type="ARBA" id="ARBA00037278"/>
    </source>
</evidence>
<dbReference type="PANTHER" id="PTHR31736">
    <property type="match status" value="1"/>
</dbReference>
<evidence type="ECO:0000256" key="14">
    <source>
        <dbReference type="RuleBase" id="RU361169"/>
    </source>
</evidence>
<evidence type="ECO:0000256" key="2">
    <source>
        <dbReference type="ARBA" id="ARBA00008834"/>
    </source>
</evidence>
<evidence type="ECO:0000313" key="16">
    <source>
        <dbReference type="EMBL" id="GAT46849.1"/>
    </source>
</evidence>
<keyword evidence="9 14" id="KW-0326">Glycosidase</keyword>
<organism evidence="16 17">
    <name type="scientific">Mycena chlorophos</name>
    <name type="common">Agaric fungus</name>
    <name type="synonym">Agaricus chlorophos</name>
    <dbReference type="NCBI Taxonomy" id="658473"/>
    <lineage>
        <taxon>Eukaryota</taxon>
        <taxon>Fungi</taxon>
        <taxon>Dikarya</taxon>
        <taxon>Basidiomycota</taxon>
        <taxon>Agaricomycotina</taxon>
        <taxon>Agaricomycetes</taxon>
        <taxon>Agaricomycetidae</taxon>
        <taxon>Agaricales</taxon>
        <taxon>Marasmiineae</taxon>
        <taxon>Mycenaceae</taxon>
        <taxon>Mycena</taxon>
    </lineage>
</organism>
<evidence type="ECO:0000256" key="11">
    <source>
        <dbReference type="ARBA" id="ARBA00023326"/>
    </source>
</evidence>
<dbReference type="InterPro" id="IPR012334">
    <property type="entry name" value="Pectin_lyas_fold"/>
</dbReference>
<keyword evidence="17" id="KW-1185">Reference proteome</keyword>
<reference evidence="16" key="1">
    <citation type="submission" date="2014-09" db="EMBL/GenBank/DDBJ databases">
        <title>Genome sequence of the luminous mushroom Mycena chlorophos for searching fungal bioluminescence genes.</title>
        <authorList>
            <person name="Tanaka Y."/>
            <person name="Kasuga D."/>
            <person name="Oba Y."/>
            <person name="Hase S."/>
            <person name="Sato K."/>
            <person name="Oba Y."/>
            <person name="Sakakibara Y."/>
        </authorList>
    </citation>
    <scope>NUCLEOTIDE SEQUENCE</scope>
</reference>
<keyword evidence="11" id="KW-0624">Polysaccharide degradation</keyword>
<keyword evidence="5" id="KW-0677">Repeat</keyword>
<proteinExistence type="inferred from homology"/>